<dbReference type="EMBL" id="JACGWN010000005">
    <property type="protein sequence ID" value="KAL0451053.1"/>
    <property type="molecule type" value="Genomic_DNA"/>
</dbReference>
<dbReference type="PANTHER" id="PTHR46872:SF10">
    <property type="entry name" value="MYB-LIKE DOMAIN-CONTAINING PROTEIN"/>
    <property type="match status" value="1"/>
</dbReference>
<protein>
    <submittedName>
        <fullName evidence="2">AT-rich interactive domain-containing protein 1</fullName>
    </submittedName>
</protein>
<reference evidence="2" key="2">
    <citation type="journal article" date="2024" name="Plant">
        <title>Genomic evolution and insights into agronomic trait innovations of Sesamum species.</title>
        <authorList>
            <person name="Miao H."/>
            <person name="Wang L."/>
            <person name="Qu L."/>
            <person name="Liu H."/>
            <person name="Sun Y."/>
            <person name="Le M."/>
            <person name="Wang Q."/>
            <person name="Wei S."/>
            <person name="Zheng Y."/>
            <person name="Lin W."/>
            <person name="Duan Y."/>
            <person name="Cao H."/>
            <person name="Xiong S."/>
            <person name="Wang X."/>
            <person name="Wei L."/>
            <person name="Li C."/>
            <person name="Ma Q."/>
            <person name="Ju M."/>
            <person name="Zhao R."/>
            <person name="Li G."/>
            <person name="Mu C."/>
            <person name="Tian Q."/>
            <person name="Mei H."/>
            <person name="Zhang T."/>
            <person name="Gao T."/>
            <person name="Zhang H."/>
        </authorList>
    </citation>
    <scope>NUCLEOTIDE SEQUENCE</scope>
    <source>
        <strain evidence="2">KEN1</strain>
    </source>
</reference>
<dbReference type="AlphaFoldDB" id="A0AAW2XBM9"/>
<dbReference type="PANTHER" id="PTHR46872">
    <property type="entry name" value="DNA BINDING PROTEIN"/>
    <property type="match status" value="1"/>
</dbReference>
<reference evidence="2" key="1">
    <citation type="submission" date="2020-06" db="EMBL/GenBank/DDBJ databases">
        <authorList>
            <person name="Li T."/>
            <person name="Hu X."/>
            <person name="Zhang T."/>
            <person name="Song X."/>
            <person name="Zhang H."/>
            <person name="Dai N."/>
            <person name="Sheng W."/>
            <person name="Hou X."/>
            <person name="Wei L."/>
        </authorList>
    </citation>
    <scope>NUCLEOTIDE SEQUENCE</scope>
    <source>
        <strain evidence="2">KEN1</strain>
        <tissue evidence="2">Leaf</tissue>
    </source>
</reference>
<comment type="caution">
    <text evidence="2">The sequence shown here is derived from an EMBL/GenBank/DDBJ whole genome shotgun (WGS) entry which is preliminary data.</text>
</comment>
<name>A0AAW2XBM9_9LAMI</name>
<organism evidence="2">
    <name type="scientific">Sesamum latifolium</name>
    <dbReference type="NCBI Taxonomy" id="2727402"/>
    <lineage>
        <taxon>Eukaryota</taxon>
        <taxon>Viridiplantae</taxon>
        <taxon>Streptophyta</taxon>
        <taxon>Embryophyta</taxon>
        <taxon>Tracheophyta</taxon>
        <taxon>Spermatophyta</taxon>
        <taxon>Magnoliopsida</taxon>
        <taxon>eudicotyledons</taxon>
        <taxon>Gunneridae</taxon>
        <taxon>Pentapetalae</taxon>
        <taxon>asterids</taxon>
        <taxon>lamiids</taxon>
        <taxon>Lamiales</taxon>
        <taxon>Pedaliaceae</taxon>
        <taxon>Sesamum</taxon>
    </lineage>
</organism>
<sequence>MTRHEGGKGKKIAKASLSKGIEDVQQNSMFGRYSEAEMLAQLKRLALDPCRPQFARDNIKPLWDQILRLRKVMVLKDSEIPWRKRKLDQFINDKLRARSGLDLPNQQTVTKKNRIQSSHASSVSCLLNSFDSTQRHDDKFSFDSRTCSSLTFDEALLGKQVPAECSFLDDIVHRSCPGKDVSPTVDSDESVNGLNSLSPENEAPSVEISNAIDFLNSPTLDGLQRRHLQPPRRSIRLLNFIGDHLQRKAIPVGPHFQADVPEWSGPVYRSVLIAAYNSDSDNSKWLGSRVWPIEVGNMKTTGRTIGKGRPNYCCCVSPGFSDCIIRHIVEERLLLQCDLGPAFFSWKFDEMGEQVSNSWSPKEQQTFESLMKTRPSSNGKNFLKRALKCFSNKHRKDITNYYFNVYVPRRMSLQTRLSPVKQVDTDDEDDSQDFNYMGLHKRSGGRSLKICNRKM</sequence>
<evidence type="ECO:0000256" key="1">
    <source>
        <dbReference type="SAM" id="MobiDB-lite"/>
    </source>
</evidence>
<gene>
    <name evidence="2" type="ORF">Slati_1661700</name>
</gene>
<proteinExistence type="predicted"/>
<feature type="compositionally biased region" description="Polar residues" evidence="1">
    <location>
        <begin position="190"/>
        <end position="199"/>
    </location>
</feature>
<feature type="region of interest" description="Disordered" evidence="1">
    <location>
        <begin position="179"/>
        <end position="202"/>
    </location>
</feature>
<evidence type="ECO:0000313" key="2">
    <source>
        <dbReference type="EMBL" id="KAL0451053.1"/>
    </source>
</evidence>
<accession>A0AAW2XBM9</accession>